<evidence type="ECO:0000256" key="1">
    <source>
        <dbReference type="ARBA" id="ARBA00008857"/>
    </source>
</evidence>
<dbReference type="InterPro" id="IPR050090">
    <property type="entry name" value="Tyrosine_recombinase_XerCD"/>
</dbReference>
<dbReference type="InterPro" id="IPR013762">
    <property type="entry name" value="Integrase-like_cat_sf"/>
</dbReference>
<protein>
    <recommendedName>
        <fullName evidence="9">Integrase</fullName>
    </recommendedName>
</protein>
<evidence type="ECO:0000259" key="5">
    <source>
        <dbReference type="PROSITE" id="PS51898"/>
    </source>
</evidence>
<name>A0A1E7DQR5_9BACI</name>
<keyword evidence="8" id="KW-1185">Reference proteome</keyword>
<dbReference type="PROSITE" id="PS51900">
    <property type="entry name" value="CB"/>
    <property type="match status" value="1"/>
</dbReference>
<dbReference type="SUPFAM" id="SSF56349">
    <property type="entry name" value="DNA breaking-rejoining enzymes"/>
    <property type="match status" value="1"/>
</dbReference>
<keyword evidence="2 4" id="KW-0238">DNA-binding</keyword>
<keyword evidence="3" id="KW-0233">DNA recombination</keyword>
<evidence type="ECO:0000259" key="6">
    <source>
        <dbReference type="PROSITE" id="PS51900"/>
    </source>
</evidence>
<dbReference type="Gene3D" id="1.10.150.130">
    <property type="match status" value="1"/>
</dbReference>
<dbReference type="Pfam" id="PF00589">
    <property type="entry name" value="Phage_integrase"/>
    <property type="match status" value="1"/>
</dbReference>
<dbReference type="OrthoDB" id="9803188at2"/>
<dbReference type="InterPro" id="IPR010998">
    <property type="entry name" value="Integrase_recombinase_N"/>
</dbReference>
<evidence type="ECO:0000313" key="8">
    <source>
        <dbReference type="Proteomes" id="UP000095658"/>
    </source>
</evidence>
<comment type="caution">
    <text evidence="7">The sequence shown here is derived from an EMBL/GenBank/DDBJ whole genome shotgun (WGS) entry which is preliminary data.</text>
</comment>
<dbReference type="InterPro" id="IPR028259">
    <property type="entry name" value="AP2-like_int_N"/>
</dbReference>
<accession>A0A1E7DQR5</accession>
<dbReference type="PROSITE" id="PS51898">
    <property type="entry name" value="TYR_RECOMBINASE"/>
    <property type="match status" value="1"/>
</dbReference>
<dbReference type="InterPro" id="IPR011010">
    <property type="entry name" value="DNA_brk_join_enz"/>
</dbReference>
<dbReference type="EMBL" id="MAMP01000020">
    <property type="protein sequence ID" value="OES45389.1"/>
    <property type="molecule type" value="Genomic_DNA"/>
</dbReference>
<evidence type="ECO:0008006" key="9">
    <source>
        <dbReference type="Google" id="ProtNLM"/>
    </source>
</evidence>
<proteinExistence type="inferred from homology"/>
<dbReference type="InterPro" id="IPR002104">
    <property type="entry name" value="Integrase_catalytic"/>
</dbReference>
<comment type="similarity">
    <text evidence="1">Belongs to the 'phage' integrase family.</text>
</comment>
<dbReference type="GO" id="GO:0003677">
    <property type="term" value="F:DNA binding"/>
    <property type="evidence" value="ECO:0007669"/>
    <property type="project" value="UniProtKB-UniRule"/>
</dbReference>
<evidence type="ECO:0000313" key="7">
    <source>
        <dbReference type="EMBL" id="OES45389.1"/>
    </source>
</evidence>
<dbReference type="STRING" id="1714016.BA724_05135"/>
<organism evidence="7 8">
    <name type="scientific">Domibacillus iocasae</name>
    <dbReference type="NCBI Taxonomy" id="1714016"/>
    <lineage>
        <taxon>Bacteria</taxon>
        <taxon>Bacillati</taxon>
        <taxon>Bacillota</taxon>
        <taxon>Bacilli</taxon>
        <taxon>Bacillales</taxon>
        <taxon>Bacillaceae</taxon>
        <taxon>Domibacillus</taxon>
    </lineage>
</organism>
<dbReference type="InterPro" id="IPR044068">
    <property type="entry name" value="CB"/>
</dbReference>
<dbReference type="CDD" id="cd01189">
    <property type="entry name" value="INT_ICEBs1_C_like"/>
    <property type="match status" value="1"/>
</dbReference>
<evidence type="ECO:0000256" key="4">
    <source>
        <dbReference type="PROSITE-ProRule" id="PRU01248"/>
    </source>
</evidence>
<gene>
    <name evidence="7" type="ORF">BA724_05135</name>
</gene>
<dbReference type="PANTHER" id="PTHR30349:SF64">
    <property type="entry name" value="PROPHAGE INTEGRASE INTD-RELATED"/>
    <property type="match status" value="1"/>
</dbReference>
<reference evidence="7 8" key="1">
    <citation type="submission" date="2016-06" db="EMBL/GenBank/DDBJ databases">
        <title>Domibacillus iocasae genome sequencing.</title>
        <authorList>
            <person name="Verma A."/>
            <person name="Pal Y."/>
            <person name="Ojha A.K."/>
            <person name="Krishnamurthi S."/>
        </authorList>
    </citation>
    <scope>NUCLEOTIDE SEQUENCE [LARGE SCALE GENOMIC DNA]</scope>
    <source>
        <strain evidence="7 8">DSM 29979</strain>
    </source>
</reference>
<dbReference type="AlphaFoldDB" id="A0A1E7DQR5"/>
<evidence type="ECO:0000256" key="3">
    <source>
        <dbReference type="ARBA" id="ARBA00023172"/>
    </source>
</evidence>
<dbReference type="Proteomes" id="UP000095658">
    <property type="component" value="Unassembled WGS sequence"/>
</dbReference>
<feature type="domain" description="Core-binding (CB)" evidence="6">
    <location>
        <begin position="63"/>
        <end position="143"/>
    </location>
</feature>
<feature type="domain" description="Tyr recombinase" evidence="5">
    <location>
        <begin position="173"/>
        <end position="377"/>
    </location>
</feature>
<sequence length="387" mass="45122">MAYIYQTKTGKWGYSVSLGLDPVTGKQVQKTKSTFKSEKEAIRAAALMEKQFEDGELKSEAKLKVSVFLPEFLIWYGHHAKESSVRARRIALERLTELWQDTQLRRITKRIYQDRLLDLSNQYSKNYLDSMHTTGRMFFKRALELELIKNDPTEGFKLPKKKSFEVDENEELEQLNYLERDELINLLQTAKTDGLKNDFLYFTMLAYTGLRIGEMMALKWPDIDLDAGTLKITKTLYTPANNTKNYKLFPPKTSSSKRTIRIDDDLVALLKKHKAEQNEQFLKNRDHYYNKQFVFAREDGYPTLRKLVEIRLIRLLNKAGISKKITLHGFRHTHTSLLIEAGVGVKEIQLRLGHSDYKTTMNIYAHMTKNMEENAAEKFSQLMRGLL</sequence>
<dbReference type="Pfam" id="PF14657">
    <property type="entry name" value="Arm-DNA-bind_4"/>
    <property type="match status" value="1"/>
</dbReference>
<evidence type="ECO:0000256" key="2">
    <source>
        <dbReference type="ARBA" id="ARBA00023125"/>
    </source>
</evidence>
<dbReference type="GO" id="GO:0006310">
    <property type="term" value="P:DNA recombination"/>
    <property type="evidence" value="ECO:0007669"/>
    <property type="project" value="UniProtKB-KW"/>
</dbReference>
<dbReference type="GO" id="GO:0015074">
    <property type="term" value="P:DNA integration"/>
    <property type="evidence" value="ECO:0007669"/>
    <property type="project" value="InterPro"/>
</dbReference>
<dbReference type="RefSeq" id="WP_069938270.1">
    <property type="nucleotide sequence ID" value="NZ_MAMP01000020.1"/>
</dbReference>
<dbReference type="PANTHER" id="PTHR30349">
    <property type="entry name" value="PHAGE INTEGRASE-RELATED"/>
    <property type="match status" value="1"/>
</dbReference>
<dbReference type="Gene3D" id="1.10.443.10">
    <property type="entry name" value="Intergrase catalytic core"/>
    <property type="match status" value="1"/>
</dbReference>